<evidence type="ECO:0000313" key="1">
    <source>
        <dbReference type="EMBL" id="WAJ29482.1"/>
    </source>
</evidence>
<gene>
    <name evidence="1" type="ORF">OXU80_04395</name>
</gene>
<evidence type="ECO:0000313" key="2">
    <source>
        <dbReference type="Proteomes" id="UP001163223"/>
    </source>
</evidence>
<dbReference type="Proteomes" id="UP001163223">
    <property type="component" value="Chromosome"/>
</dbReference>
<name>A0ACD4NRQ4_9HYPH</name>
<sequence length="564" mass="57945">MPSPTPHADSILSDILIFLSAAVIVVPLFRGMRTSPVIGYLLAGVVLGPNALTLIGNAEGAHRLAEFGIVFMLFAIGLEMTMERLKTMARYIFGLGLAQVAVTGTLLGGVAMLAGAAMPTAAVLGGALALSSTAFVLQILSERGELASRTGRVILSVLLLQDLASVPGLALVAALGSPPEELAPALLAAGTKAIAAMLVILAAGRLLLRPLLRMVAGARSPELFAAATLLVVLGTAFATSQAGLPMALGAFLSGLMLAGTEYRHQVEADIRPVRGILLGLFFMSVGMLIDPAFVLARLPEILGLAAGLIAVKALVLALLARLSGLALPQAAHVGLHLAQGGEFAFVLLAIATQQGVVTFEGSQLLIAVVAFSMAATPLLASAGRRAAHALERRAQGHRPIAAAIDPAGGIVLVAGFGRVGRTVAAMLDARGEAWVGLDHDAAMVARARREGQPVVYGDASREAVLHALGSGRFSAAILTMDDPSGSLSIVSTLRRERPDLVIVARAHDAAHRAALLRAGANEAVVELLEASIILGSALLHRTGASGDEVRLIAARLRESATDLA</sequence>
<protein>
    <submittedName>
        <fullName evidence="1">Monovalent cation:proton antiporter-2 (CPA2) family protein</fullName>
    </submittedName>
</protein>
<dbReference type="EMBL" id="CP113520">
    <property type="protein sequence ID" value="WAJ29482.1"/>
    <property type="molecule type" value="Genomic_DNA"/>
</dbReference>
<organism evidence="1 2">
    <name type="scientific">Antarcticirhabdus aurantiaca</name>
    <dbReference type="NCBI Taxonomy" id="2606717"/>
    <lineage>
        <taxon>Bacteria</taxon>
        <taxon>Pseudomonadati</taxon>
        <taxon>Pseudomonadota</taxon>
        <taxon>Alphaproteobacteria</taxon>
        <taxon>Hyphomicrobiales</taxon>
        <taxon>Aurantimonadaceae</taxon>
        <taxon>Antarcticirhabdus</taxon>
    </lineage>
</organism>
<proteinExistence type="predicted"/>
<reference evidence="1" key="1">
    <citation type="submission" date="2022-11" db="EMBL/GenBank/DDBJ databases">
        <title>beta-Carotene-producing bacterium, Jeongeuplla avenae sp. nov., alleviates the salt stress of Arabidopsis seedlings.</title>
        <authorList>
            <person name="Jiang L."/>
            <person name="Lee J."/>
        </authorList>
    </citation>
    <scope>NUCLEOTIDE SEQUENCE</scope>
    <source>
        <strain evidence="1">DY_R2A_6</strain>
    </source>
</reference>
<keyword evidence="2" id="KW-1185">Reference proteome</keyword>
<accession>A0ACD4NRQ4</accession>